<dbReference type="FunFam" id="3.30.200.20:FF:000060">
    <property type="entry name" value="Serine/threonine-protein kinase isoform 1"/>
    <property type="match status" value="1"/>
</dbReference>
<dbReference type="InterPro" id="IPR051681">
    <property type="entry name" value="Ser/Thr_Kinases-Pseudokinases"/>
</dbReference>
<evidence type="ECO:0000256" key="8">
    <source>
        <dbReference type="ARBA" id="ARBA00022840"/>
    </source>
</evidence>
<evidence type="ECO:0000256" key="11">
    <source>
        <dbReference type="PROSITE-ProRule" id="PRU10141"/>
    </source>
</evidence>
<dbReference type="Gene3D" id="3.90.780.10">
    <property type="entry name" value="5'-Nucleotidase, C-terminal domain"/>
    <property type="match status" value="1"/>
</dbReference>
<evidence type="ECO:0000256" key="4">
    <source>
        <dbReference type="ARBA" id="ARBA00022527"/>
    </source>
</evidence>
<dbReference type="PROSITE" id="PS00108">
    <property type="entry name" value="PROTEIN_KINASE_ST"/>
    <property type="match status" value="2"/>
</dbReference>
<evidence type="ECO:0000256" key="5">
    <source>
        <dbReference type="ARBA" id="ARBA00022679"/>
    </source>
</evidence>
<feature type="domain" description="Protein kinase" evidence="13">
    <location>
        <begin position="1235"/>
        <end position="1488"/>
    </location>
</feature>
<dbReference type="SUPFAM" id="SSF56112">
    <property type="entry name" value="Protein kinase-like (PK-like)"/>
    <property type="match status" value="2"/>
</dbReference>
<keyword evidence="4" id="KW-0723">Serine/threonine-protein kinase</keyword>
<feature type="region of interest" description="Disordered" evidence="12">
    <location>
        <begin position="942"/>
        <end position="965"/>
    </location>
</feature>
<dbReference type="Gene3D" id="3.30.200.20">
    <property type="entry name" value="Phosphorylase Kinase, domain 1"/>
    <property type="match status" value="2"/>
</dbReference>
<dbReference type="PROSITE" id="PS00107">
    <property type="entry name" value="PROTEIN_KINASE_ATP"/>
    <property type="match status" value="2"/>
</dbReference>
<dbReference type="FunFam" id="3.30.200.20:FF:000034">
    <property type="entry name" value="Kinase suppressor of Ras 1"/>
    <property type="match status" value="1"/>
</dbReference>
<protein>
    <recommendedName>
        <fullName evidence="3">non-specific serine/threonine protein kinase</fullName>
        <ecNumber evidence="3">2.7.11.1</ecNumber>
    </recommendedName>
</protein>
<evidence type="ECO:0000259" key="13">
    <source>
        <dbReference type="PROSITE" id="PS50011"/>
    </source>
</evidence>
<dbReference type="GO" id="GO:0005524">
    <property type="term" value="F:ATP binding"/>
    <property type="evidence" value="ECO:0007669"/>
    <property type="project" value="UniProtKB-UniRule"/>
</dbReference>
<dbReference type="Gene3D" id="1.10.510.10">
    <property type="entry name" value="Transferase(Phosphotransferase) domain 1"/>
    <property type="match status" value="2"/>
</dbReference>
<dbReference type="EC" id="2.7.11.1" evidence="3"/>
<organism evidence="15 16">
    <name type="scientific">Acanthamoeba castellanii (strain ATCC 30010 / Neff)</name>
    <dbReference type="NCBI Taxonomy" id="1257118"/>
    <lineage>
        <taxon>Eukaryota</taxon>
        <taxon>Amoebozoa</taxon>
        <taxon>Discosea</taxon>
        <taxon>Longamoebia</taxon>
        <taxon>Centramoebida</taxon>
        <taxon>Acanthamoebidae</taxon>
        <taxon>Acanthamoeba</taxon>
    </lineage>
</organism>
<dbReference type="GO" id="GO:0016787">
    <property type="term" value="F:hydrolase activity"/>
    <property type="evidence" value="ECO:0007669"/>
    <property type="project" value="InterPro"/>
</dbReference>
<evidence type="ECO:0000256" key="6">
    <source>
        <dbReference type="ARBA" id="ARBA00022741"/>
    </source>
</evidence>
<comment type="catalytic activity">
    <reaction evidence="9">
        <text>L-threonyl-[protein] + ATP = O-phospho-L-threonyl-[protein] + ADP + H(+)</text>
        <dbReference type="Rhea" id="RHEA:46608"/>
        <dbReference type="Rhea" id="RHEA-COMP:11060"/>
        <dbReference type="Rhea" id="RHEA-COMP:11605"/>
        <dbReference type="ChEBI" id="CHEBI:15378"/>
        <dbReference type="ChEBI" id="CHEBI:30013"/>
        <dbReference type="ChEBI" id="CHEBI:30616"/>
        <dbReference type="ChEBI" id="CHEBI:61977"/>
        <dbReference type="ChEBI" id="CHEBI:456216"/>
        <dbReference type="EC" id="2.7.11.1"/>
    </reaction>
</comment>
<dbReference type="InterPro" id="IPR008334">
    <property type="entry name" value="5'-Nucleotdase_C"/>
</dbReference>
<dbReference type="GO" id="GO:0035556">
    <property type="term" value="P:intracellular signal transduction"/>
    <property type="evidence" value="ECO:0007669"/>
    <property type="project" value="InterPro"/>
</dbReference>
<feature type="domain" description="Protein kinase" evidence="13">
    <location>
        <begin position="657"/>
        <end position="917"/>
    </location>
</feature>
<evidence type="ECO:0000256" key="10">
    <source>
        <dbReference type="ARBA" id="ARBA00048679"/>
    </source>
</evidence>
<dbReference type="InterPro" id="IPR008271">
    <property type="entry name" value="Ser/Thr_kinase_AS"/>
</dbReference>
<evidence type="ECO:0000256" key="3">
    <source>
        <dbReference type="ARBA" id="ARBA00012513"/>
    </source>
</evidence>
<evidence type="ECO:0000256" key="9">
    <source>
        <dbReference type="ARBA" id="ARBA00047899"/>
    </source>
</evidence>
<dbReference type="GO" id="GO:0009166">
    <property type="term" value="P:nucleotide catabolic process"/>
    <property type="evidence" value="ECO:0007669"/>
    <property type="project" value="InterPro"/>
</dbReference>
<dbReference type="SUPFAM" id="SSF55816">
    <property type="entry name" value="5'-nucleotidase (syn. UDP-sugar hydrolase), C-terminal domain"/>
    <property type="match status" value="1"/>
</dbReference>
<dbReference type="CDD" id="cd13999">
    <property type="entry name" value="STKc_MAP3K-like"/>
    <property type="match status" value="2"/>
</dbReference>
<accession>L8GK27</accession>
<dbReference type="KEGG" id="acan:ACA1_097540"/>
<dbReference type="RefSeq" id="XP_004335081.1">
    <property type="nucleotide sequence ID" value="XM_004335033.1"/>
</dbReference>
<feature type="region of interest" description="Disordered" evidence="12">
    <location>
        <begin position="1183"/>
        <end position="1206"/>
    </location>
</feature>
<dbReference type="Proteomes" id="UP000011083">
    <property type="component" value="Unassembled WGS sequence"/>
</dbReference>
<evidence type="ECO:0000256" key="2">
    <source>
        <dbReference type="ARBA" id="ARBA00005843"/>
    </source>
</evidence>
<dbReference type="Gene3D" id="3.30.70.1230">
    <property type="entry name" value="Nucleotide cyclase"/>
    <property type="match status" value="1"/>
</dbReference>
<feature type="binding site" evidence="11">
    <location>
        <position position="1262"/>
    </location>
    <ligand>
        <name>ATP</name>
        <dbReference type="ChEBI" id="CHEBI:30616"/>
    </ligand>
</feature>
<feature type="compositionally biased region" description="Low complexity" evidence="12">
    <location>
        <begin position="942"/>
        <end position="962"/>
    </location>
</feature>
<dbReference type="InterPro" id="IPR029787">
    <property type="entry name" value="Nucleotide_cyclase"/>
</dbReference>
<dbReference type="SUPFAM" id="SSF56300">
    <property type="entry name" value="Metallo-dependent phosphatases"/>
    <property type="match status" value="1"/>
</dbReference>
<sequence>MKPSAPLAVVLPLVLFSTLICGFFVNGVSGLFNLTLVHTSDTSSALTAMDQYSNPCKPVNASSYVSAQGLACYGGAARMKTVIDGVRARAPNNSLLIDAGNVLKTSLFYFLFGPSLIASYFDQLGYDFVHWQILDFVALVPNVVEFMQHAGSDVEFVVSNLEGFADDSRANGTVISAFAIKTFAGHGTGGGDEKVGFAATLAENLNSLVAYSQSLNSTEEADALLVAVASLQNRGVNKIVASVSSNATAEQVLAAVPGIDILIVPGQLQANAAASMGPVGPYPMVYQTRWLQNVLVVSSGTFGQLIGVLDVTFDDNGVITAYSGDTVLMDDSVAPDPTLQTALIDEYAQIEAKYTSVIGYSAVDLAFQQNCLFAECTIGDWTGDLFKQLGKTQIAFNNGGSVRAGISKGAITLGQEQTAFPFGTSMHYTYKLKGEYVWQALENGVSLATATNLDVNSGAGKFLQVGGLRFTFNPNMTVGSRVVDAWVEVSAGVWQLLDTEALYTVSSFEWFVIIGGDDYGMVRDNAIDVEQTGYSFNSMLFAGFAQNITAVEGGRITTTSASRLTCTASDGTLCSGNGYCLAGVCHCTVEGTEGSLCATVNATDSGSSTSESLGIALGVTLPLLALIALCIVAAVVAYRIRAGRSGHDAWEIDITELEMGPLLGAGGFGEVYRAVWKGTDVAVKIMSAQSAGKVACENFKQEVHVMTALRHPNVVLFMAACTKPPQMCIVMELMSLGSLYDLLHNELVPSIPLSLCLKMAYQAAKGMHFLHSSGIVHRDLKSLNLLLDAKWNLKVSDFGLTKFRADLKRAGGDEVEGTVHWSAPEVLGDSVDVDYMQADVFSFGIIMWELLTREQPYCGLTPAAVAVGVIRDGMRPDVDLAQERHVDYEQLMAQCWHQDPTMRPPFLDVMSSLATMLSHGGYDVTGTGTSSSSATYGVHRSGFNSSSNSSSASKEAAAAGGAHQTVLSPPAGEHLTVVMSDIANAAPLWEANPSAMRQAMSQHNQLVRQLMTHHRGYESVFLKNHAGGEGYFCVVFSRAIDARELLKVDWPLDLIKHDLAQEEIGGPRDHVIHRGLRVRMGIHLGYTSRVRDPKSGRFEFSGPAVQVATELAMHAEGGHVLVSREVTAATDGASSADSGKPPSGRYVSLGVLEVNGKNGGSSTDVEIFEMRVSGLEERVGGLVGGHATTSSGHGTTSGSSTDITGRPLRTLLPMSDMYIGSSNACRWIIPYEELAMTKVDVGQGSYGVVSKARWKGIEVAVKRFIKQRLDEDTMLRFREEAAMMAELRHPNVVLFIGACVRSPNMCIITEWIPKGSLRDVLTNHSVKFPWPTRLRVLHGIVLGLSYLHSQSPPIMHRDLKSSNVLVDESWNAKIADFGFARIKEENVTMTKCGTPAWIAPEVVRREHYTEKADIYSLSILMWEVATRKMPFAGENFAKISLEVLEGKRPAVPSNIPKSYAALMSRCWHRKPHKRPAADELCKTIEEWLDNPKAEEMV</sequence>
<dbReference type="Pfam" id="PF02872">
    <property type="entry name" value="5_nucleotid_C"/>
    <property type="match status" value="1"/>
</dbReference>
<dbReference type="SMART" id="SM00044">
    <property type="entry name" value="CYCc"/>
    <property type="match status" value="1"/>
</dbReference>
<evidence type="ECO:0000256" key="1">
    <source>
        <dbReference type="ARBA" id="ARBA00004167"/>
    </source>
</evidence>
<dbReference type="InterPro" id="IPR029052">
    <property type="entry name" value="Metallo-depent_PP-like"/>
</dbReference>
<dbReference type="GO" id="GO:0004674">
    <property type="term" value="F:protein serine/threonine kinase activity"/>
    <property type="evidence" value="ECO:0007669"/>
    <property type="project" value="UniProtKB-KW"/>
</dbReference>
<evidence type="ECO:0000313" key="16">
    <source>
        <dbReference type="Proteomes" id="UP000011083"/>
    </source>
</evidence>
<comment type="catalytic activity">
    <reaction evidence="10">
        <text>L-seryl-[protein] + ATP = O-phospho-L-seryl-[protein] + ADP + H(+)</text>
        <dbReference type="Rhea" id="RHEA:17989"/>
        <dbReference type="Rhea" id="RHEA-COMP:9863"/>
        <dbReference type="Rhea" id="RHEA-COMP:11604"/>
        <dbReference type="ChEBI" id="CHEBI:15378"/>
        <dbReference type="ChEBI" id="CHEBI:29999"/>
        <dbReference type="ChEBI" id="CHEBI:30616"/>
        <dbReference type="ChEBI" id="CHEBI:83421"/>
        <dbReference type="ChEBI" id="CHEBI:456216"/>
        <dbReference type="EC" id="2.7.11.1"/>
    </reaction>
</comment>
<keyword evidence="5" id="KW-0808">Transferase</keyword>
<dbReference type="PRINTS" id="PR00109">
    <property type="entry name" value="TYRKINASE"/>
</dbReference>
<name>L8GK27_ACACF</name>
<keyword evidence="8 11" id="KW-0067">ATP-binding</keyword>
<dbReference type="Gene3D" id="3.60.21.10">
    <property type="match status" value="1"/>
</dbReference>
<evidence type="ECO:0000313" key="15">
    <source>
        <dbReference type="EMBL" id="ELR13068.1"/>
    </source>
</evidence>
<dbReference type="GO" id="GO:0009190">
    <property type="term" value="P:cyclic nucleotide biosynthetic process"/>
    <property type="evidence" value="ECO:0007669"/>
    <property type="project" value="InterPro"/>
</dbReference>
<dbReference type="InterPro" id="IPR000719">
    <property type="entry name" value="Prot_kinase_dom"/>
</dbReference>
<gene>
    <name evidence="15" type="ORF">ACA1_097540</name>
</gene>
<keyword evidence="6 11" id="KW-0547">Nucleotide-binding</keyword>
<dbReference type="OrthoDB" id="7722975at2759"/>
<dbReference type="PANTHER" id="PTHR44329">
    <property type="entry name" value="SERINE/THREONINE-PROTEIN KINASE TNNI3K-RELATED"/>
    <property type="match status" value="1"/>
</dbReference>
<comment type="subcellular location">
    <subcellularLocation>
        <location evidence="1">Membrane</location>
        <topology evidence="1">Single-pass membrane protein</topology>
    </subcellularLocation>
</comment>
<dbReference type="SUPFAM" id="SSF57196">
    <property type="entry name" value="EGF/Laminin"/>
    <property type="match status" value="1"/>
</dbReference>
<dbReference type="InterPro" id="IPR011009">
    <property type="entry name" value="Kinase-like_dom_sf"/>
</dbReference>
<keyword evidence="16" id="KW-1185">Reference proteome</keyword>
<dbReference type="VEuPathDB" id="AmoebaDB:ACA1_097540"/>
<evidence type="ECO:0000256" key="12">
    <source>
        <dbReference type="SAM" id="MobiDB-lite"/>
    </source>
</evidence>
<comment type="similarity">
    <text evidence="2">Belongs to the protein kinase superfamily. TKL Ser/Thr protein kinase family.</text>
</comment>
<dbReference type="Pfam" id="PF07714">
    <property type="entry name" value="PK_Tyr_Ser-Thr"/>
    <property type="match status" value="2"/>
</dbReference>
<dbReference type="InterPro" id="IPR001054">
    <property type="entry name" value="A/G_cyclase"/>
</dbReference>
<reference evidence="15 16" key="1">
    <citation type="journal article" date="2013" name="Genome Biol.">
        <title>Genome of Acanthamoeba castellanii highlights extensive lateral gene transfer and early evolution of tyrosine kinase signaling.</title>
        <authorList>
            <person name="Clarke M."/>
            <person name="Lohan A.J."/>
            <person name="Liu B."/>
            <person name="Lagkouvardos I."/>
            <person name="Roy S."/>
            <person name="Zafar N."/>
            <person name="Bertelli C."/>
            <person name="Schilde C."/>
            <person name="Kianianmomeni A."/>
            <person name="Burglin T.R."/>
            <person name="Frech C."/>
            <person name="Turcotte B."/>
            <person name="Kopec K.O."/>
            <person name="Synnott J.M."/>
            <person name="Choo C."/>
            <person name="Paponov I."/>
            <person name="Finkler A."/>
            <person name="Soon Heng Tan C."/>
            <person name="Hutchins A.P."/>
            <person name="Weinmeier T."/>
            <person name="Rattei T."/>
            <person name="Chu J.S."/>
            <person name="Gimenez G."/>
            <person name="Irimia M."/>
            <person name="Rigden D.J."/>
            <person name="Fitzpatrick D.A."/>
            <person name="Lorenzo-Morales J."/>
            <person name="Bateman A."/>
            <person name="Chiu C.H."/>
            <person name="Tang P."/>
            <person name="Hegemann P."/>
            <person name="Fromm H."/>
            <person name="Raoult D."/>
            <person name="Greub G."/>
            <person name="Miranda-Saavedra D."/>
            <person name="Chen N."/>
            <person name="Nash P."/>
            <person name="Ginger M.L."/>
            <person name="Horn M."/>
            <person name="Schaap P."/>
            <person name="Caler L."/>
            <person name="Loftus B."/>
        </authorList>
    </citation>
    <scope>NUCLEOTIDE SEQUENCE [LARGE SCALE GENOMIC DNA]</scope>
    <source>
        <strain evidence="15 16">Neff</strain>
    </source>
</reference>
<dbReference type="InterPro" id="IPR017441">
    <property type="entry name" value="Protein_kinase_ATP_BS"/>
</dbReference>
<dbReference type="SUPFAM" id="SSF55073">
    <property type="entry name" value="Nucleotide cyclase"/>
    <property type="match status" value="1"/>
</dbReference>
<proteinExistence type="inferred from homology"/>
<feature type="domain" description="Guanylate cyclase" evidence="14">
    <location>
        <begin position="976"/>
        <end position="1112"/>
    </location>
</feature>
<evidence type="ECO:0000256" key="7">
    <source>
        <dbReference type="ARBA" id="ARBA00022777"/>
    </source>
</evidence>
<keyword evidence="7 15" id="KW-0418">Kinase</keyword>
<feature type="compositionally biased region" description="Low complexity" evidence="12">
    <location>
        <begin position="1185"/>
        <end position="1201"/>
    </location>
</feature>
<dbReference type="EMBL" id="KB008103">
    <property type="protein sequence ID" value="ELR13068.1"/>
    <property type="molecule type" value="Genomic_DNA"/>
</dbReference>
<dbReference type="GeneID" id="14913591"/>
<dbReference type="SMART" id="SM00220">
    <property type="entry name" value="S_TKc"/>
    <property type="match status" value="2"/>
</dbReference>
<dbReference type="Pfam" id="PF00211">
    <property type="entry name" value="Guanylate_cyc"/>
    <property type="match status" value="1"/>
</dbReference>
<dbReference type="PROSITE" id="PS50011">
    <property type="entry name" value="PROTEIN_KINASE_DOM"/>
    <property type="match status" value="2"/>
</dbReference>
<dbReference type="InterPro" id="IPR036907">
    <property type="entry name" value="5'-Nucleotdase_C_sf"/>
</dbReference>
<dbReference type="GO" id="GO:0016020">
    <property type="term" value="C:membrane"/>
    <property type="evidence" value="ECO:0007669"/>
    <property type="project" value="UniProtKB-SubCell"/>
</dbReference>
<dbReference type="PROSITE" id="PS50125">
    <property type="entry name" value="GUANYLATE_CYCLASE_2"/>
    <property type="match status" value="1"/>
</dbReference>
<dbReference type="STRING" id="1257118.L8GK27"/>
<dbReference type="InterPro" id="IPR001245">
    <property type="entry name" value="Ser-Thr/Tyr_kinase_cat_dom"/>
</dbReference>
<dbReference type="PANTHER" id="PTHR44329:SF298">
    <property type="entry name" value="MIXED LINEAGE KINASE DOMAIN-LIKE PROTEIN"/>
    <property type="match status" value="1"/>
</dbReference>
<evidence type="ECO:0000259" key="14">
    <source>
        <dbReference type="PROSITE" id="PS50125"/>
    </source>
</evidence>
<feature type="binding site" evidence="11">
    <location>
        <position position="693"/>
    </location>
    <ligand>
        <name>ATP</name>
        <dbReference type="ChEBI" id="CHEBI:30616"/>
    </ligand>
</feature>
<dbReference type="Gene3D" id="2.10.25.10">
    <property type="entry name" value="Laminin"/>
    <property type="match status" value="1"/>
</dbReference>